<evidence type="ECO:0000256" key="7">
    <source>
        <dbReference type="ARBA" id="ARBA00031267"/>
    </source>
</evidence>
<evidence type="ECO:0000256" key="9">
    <source>
        <dbReference type="RuleBase" id="RU367120"/>
    </source>
</evidence>
<comment type="similarity">
    <text evidence="1 9">Belongs to the protein prenyltransferase subunit alpha family.</text>
</comment>
<name>A0AAV8UFU3_9RHOD</name>
<evidence type="ECO:0000313" key="11">
    <source>
        <dbReference type="Proteomes" id="UP001157974"/>
    </source>
</evidence>
<dbReference type="Pfam" id="PF01239">
    <property type="entry name" value="PPTA"/>
    <property type="match status" value="5"/>
</dbReference>
<dbReference type="Gene3D" id="1.25.40.120">
    <property type="entry name" value="Protein prenylyltransferase"/>
    <property type="match status" value="1"/>
</dbReference>
<gene>
    <name evidence="10" type="ORF">NDN08_007201</name>
</gene>
<sequence length="322" mass="37579">MHGIMYGTETSSEELSRLSSLSELGRRALECKVEADLSDEAEALVRKVVESNPDDYTLWNYRREWLLSLKGEAHDRLVKVWNDELRLTEKALLRHPKAYATWQHRVWLLAEAKDMEIDLATRTGLFEKELALCSKMLKMDARNFHAWAHWERVSKIAGKHEPARVVEYTEQQINADFSNYSAWHYRSVNLAEGIPIQDKTALDQLLDEEVDRLRQAFYTDPDSQSAWFYYRWLLNGAPYYSEGKTSALFNIKDEFLKNELKACQELIDLEPFSKWALLTKVYLLRRLGREAEAEDTIVKLTEIDPMRLGYYRNLASTSTRAV</sequence>
<dbReference type="GO" id="GO:0097354">
    <property type="term" value="P:prenylation"/>
    <property type="evidence" value="ECO:0007669"/>
    <property type="project" value="UniProtKB-UniRule"/>
</dbReference>
<evidence type="ECO:0000313" key="10">
    <source>
        <dbReference type="EMBL" id="KAJ8901355.1"/>
    </source>
</evidence>
<dbReference type="GO" id="GO:0005968">
    <property type="term" value="C:Rab-protein geranylgeranyltransferase complex"/>
    <property type="evidence" value="ECO:0007669"/>
    <property type="project" value="TreeGrafter"/>
</dbReference>
<dbReference type="PANTHER" id="PTHR11129:SF2">
    <property type="entry name" value="GERANYLGERANYL TRANSFERASE TYPE-2 SUBUNIT ALPHA"/>
    <property type="match status" value="1"/>
</dbReference>
<dbReference type="PANTHER" id="PTHR11129">
    <property type="entry name" value="PROTEIN FARNESYLTRANSFERASE ALPHA SUBUNIT/RAB GERANYLGERANYL TRANSFERASE ALPHA SUBUNIT"/>
    <property type="match status" value="1"/>
</dbReference>
<comment type="caution">
    <text evidence="10">The sequence shown here is derived from an EMBL/GenBank/DDBJ whole genome shotgun (WGS) entry which is preliminary data.</text>
</comment>
<keyword evidence="4 9" id="KW-0637">Prenyltransferase</keyword>
<keyword evidence="5 9" id="KW-0808">Transferase</keyword>
<keyword evidence="11" id="KW-1185">Reference proteome</keyword>
<dbReference type="PROSITE" id="PS51147">
    <property type="entry name" value="PFTA"/>
    <property type="match status" value="5"/>
</dbReference>
<keyword evidence="6" id="KW-0677">Repeat</keyword>
<evidence type="ECO:0000256" key="6">
    <source>
        <dbReference type="ARBA" id="ARBA00022737"/>
    </source>
</evidence>
<dbReference type="EMBL" id="JAMWBK010000011">
    <property type="protein sequence ID" value="KAJ8901355.1"/>
    <property type="molecule type" value="Genomic_DNA"/>
</dbReference>
<protein>
    <recommendedName>
        <fullName evidence="3 9">Geranylgeranyl transferase type-2 subunit alpha</fullName>
        <ecNumber evidence="2 9">2.5.1.60</ecNumber>
    </recommendedName>
    <alternativeName>
        <fullName evidence="7 9">Geranylgeranyl transferase type II subunit alpha</fullName>
    </alternativeName>
</protein>
<comment type="function">
    <text evidence="9">Catalyzes the transfer of a geranyl-geranyl moiety from geranyl-geranyl pyrophosphate to cysteines occuring in specific C-terminal amino acid sequences.</text>
</comment>
<evidence type="ECO:0000256" key="3">
    <source>
        <dbReference type="ARBA" id="ARBA00014772"/>
    </source>
</evidence>
<reference evidence="10 11" key="1">
    <citation type="journal article" date="2023" name="Nat. Commun.">
        <title>Origin of minicircular mitochondrial genomes in red algae.</title>
        <authorList>
            <person name="Lee Y."/>
            <person name="Cho C.H."/>
            <person name="Lee Y.M."/>
            <person name="Park S.I."/>
            <person name="Yang J.H."/>
            <person name="West J.A."/>
            <person name="Bhattacharya D."/>
            <person name="Yoon H.S."/>
        </authorList>
    </citation>
    <scope>NUCLEOTIDE SEQUENCE [LARGE SCALE GENOMIC DNA]</scope>
    <source>
        <strain evidence="10 11">CCMP1338</strain>
        <tissue evidence="10">Whole cell</tissue>
    </source>
</reference>
<organism evidence="10 11">
    <name type="scientific">Rhodosorus marinus</name>
    <dbReference type="NCBI Taxonomy" id="101924"/>
    <lineage>
        <taxon>Eukaryota</taxon>
        <taxon>Rhodophyta</taxon>
        <taxon>Stylonematophyceae</taxon>
        <taxon>Stylonematales</taxon>
        <taxon>Stylonemataceae</taxon>
        <taxon>Rhodosorus</taxon>
    </lineage>
</organism>
<dbReference type="GO" id="GO:0004663">
    <property type="term" value="F:Rab geranylgeranyltransferase activity"/>
    <property type="evidence" value="ECO:0007669"/>
    <property type="project" value="UniProtKB-UniRule"/>
</dbReference>
<accession>A0AAV8UFU3</accession>
<dbReference type="AlphaFoldDB" id="A0AAV8UFU3"/>
<dbReference type="InterPro" id="IPR002088">
    <property type="entry name" value="Prenyl_trans_a"/>
</dbReference>
<dbReference type="SUPFAM" id="SSF48439">
    <property type="entry name" value="Protein prenylyltransferase"/>
    <property type="match status" value="1"/>
</dbReference>
<dbReference type="EC" id="2.5.1.60" evidence="2 9"/>
<evidence type="ECO:0000256" key="5">
    <source>
        <dbReference type="ARBA" id="ARBA00022679"/>
    </source>
</evidence>
<dbReference type="FunFam" id="1.25.40.120:FF:000035">
    <property type="entry name" value="Geranylgeranyl transferase type-2 subunit alpha"/>
    <property type="match status" value="1"/>
</dbReference>
<proteinExistence type="inferred from homology"/>
<evidence type="ECO:0000256" key="2">
    <source>
        <dbReference type="ARBA" id="ARBA00012656"/>
    </source>
</evidence>
<evidence type="ECO:0000256" key="4">
    <source>
        <dbReference type="ARBA" id="ARBA00022602"/>
    </source>
</evidence>
<comment type="catalytic activity">
    <reaction evidence="8 9">
        <text>geranylgeranyl diphosphate + L-cysteinyl-[protein] = S-geranylgeranyl-L-cysteinyl-[protein] + diphosphate</text>
        <dbReference type="Rhea" id="RHEA:21240"/>
        <dbReference type="Rhea" id="RHEA-COMP:10131"/>
        <dbReference type="Rhea" id="RHEA-COMP:11537"/>
        <dbReference type="ChEBI" id="CHEBI:29950"/>
        <dbReference type="ChEBI" id="CHEBI:33019"/>
        <dbReference type="ChEBI" id="CHEBI:57533"/>
        <dbReference type="ChEBI" id="CHEBI:86021"/>
        <dbReference type="EC" id="2.5.1.60"/>
    </reaction>
</comment>
<evidence type="ECO:0000256" key="8">
    <source>
        <dbReference type="ARBA" id="ARBA00047658"/>
    </source>
</evidence>
<evidence type="ECO:0000256" key="1">
    <source>
        <dbReference type="ARBA" id="ARBA00006734"/>
    </source>
</evidence>
<dbReference type="Proteomes" id="UP001157974">
    <property type="component" value="Unassembled WGS sequence"/>
</dbReference>